<reference evidence="8" key="1">
    <citation type="submission" date="2020-04" db="EMBL/GenBank/DDBJ databases">
        <authorList>
            <person name="Zhang T."/>
        </authorList>
    </citation>
    <scope>NUCLEOTIDE SEQUENCE</scope>
    <source>
        <strain evidence="8">HKST-UBA02</strain>
    </source>
</reference>
<dbReference type="PANTHER" id="PTHR33884">
    <property type="entry name" value="UPF0410 PROTEIN YMGE"/>
    <property type="match status" value="1"/>
</dbReference>
<protein>
    <submittedName>
        <fullName evidence="8">GlsB/YeaQ/YmgE family stress response membrane protein</fullName>
    </submittedName>
</protein>
<keyword evidence="6 7" id="KW-0472">Membrane</keyword>
<evidence type="ECO:0000313" key="9">
    <source>
        <dbReference type="Proteomes" id="UP000699691"/>
    </source>
</evidence>
<accession>A0A955LV78</accession>
<dbReference type="Pfam" id="PF04226">
    <property type="entry name" value="Transgly_assoc"/>
    <property type="match status" value="1"/>
</dbReference>
<gene>
    <name evidence="8" type="ORF">KC573_00370</name>
</gene>
<dbReference type="AlphaFoldDB" id="A0A955LV78"/>
<comment type="caution">
    <text evidence="8">The sequence shown here is derived from an EMBL/GenBank/DDBJ whole genome shotgun (WGS) entry which is preliminary data.</text>
</comment>
<comment type="subcellular location">
    <subcellularLocation>
        <location evidence="1">Cell membrane</location>
        <topology evidence="1">Multi-pass membrane protein</topology>
    </subcellularLocation>
</comment>
<evidence type="ECO:0000256" key="7">
    <source>
        <dbReference type="SAM" id="Phobius"/>
    </source>
</evidence>
<evidence type="ECO:0000256" key="1">
    <source>
        <dbReference type="ARBA" id="ARBA00004651"/>
    </source>
</evidence>
<dbReference type="EMBL" id="JAGQKY010000008">
    <property type="protein sequence ID" value="MCA9397261.1"/>
    <property type="molecule type" value="Genomic_DNA"/>
</dbReference>
<evidence type="ECO:0000256" key="5">
    <source>
        <dbReference type="ARBA" id="ARBA00022989"/>
    </source>
</evidence>
<feature type="transmembrane region" description="Helical" evidence="7">
    <location>
        <begin position="37"/>
        <end position="58"/>
    </location>
</feature>
<feature type="transmembrane region" description="Helical" evidence="7">
    <location>
        <begin position="6"/>
        <end position="25"/>
    </location>
</feature>
<dbReference type="Proteomes" id="UP000699691">
    <property type="component" value="Unassembled WGS sequence"/>
</dbReference>
<dbReference type="PANTHER" id="PTHR33884:SF3">
    <property type="entry name" value="UPF0410 PROTEIN YMGE"/>
    <property type="match status" value="1"/>
</dbReference>
<comment type="similarity">
    <text evidence="2">Belongs to the UPF0410 family.</text>
</comment>
<keyword evidence="3" id="KW-1003">Cell membrane</keyword>
<evidence type="ECO:0000313" key="8">
    <source>
        <dbReference type="EMBL" id="MCA9397261.1"/>
    </source>
</evidence>
<evidence type="ECO:0000256" key="4">
    <source>
        <dbReference type="ARBA" id="ARBA00022692"/>
    </source>
</evidence>
<dbReference type="InterPro" id="IPR007341">
    <property type="entry name" value="Transgly_assoc"/>
</dbReference>
<keyword evidence="5 7" id="KW-1133">Transmembrane helix</keyword>
<organism evidence="8 9">
    <name type="scientific">candidate division WWE3 bacterium</name>
    <dbReference type="NCBI Taxonomy" id="2053526"/>
    <lineage>
        <taxon>Bacteria</taxon>
        <taxon>Katanobacteria</taxon>
    </lineage>
</organism>
<feature type="transmembrane region" description="Helical" evidence="7">
    <location>
        <begin position="64"/>
        <end position="81"/>
    </location>
</feature>
<evidence type="ECO:0000256" key="2">
    <source>
        <dbReference type="ARBA" id="ARBA00011006"/>
    </source>
</evidence>
<name>A0A955LV78_UNCKA</name>
<proteinExistence type="inferred from homology"/>
<reference evidence="8" key="2">
    <citation type="journal article" date="2021" name="Microbiome">
        <title>Successional dynamics and alternative stable states in a saline activated sludge microbial community over 9 years.</title>
        <authorList>
            <person name="Wang Y."/>
            <person name="Ye J."/>
            <person name="Ju F."/>
            <person name="Liu L."/>
            <person name="Boyd J.A."/>
            <person name="Deng Y."/>
            <person name="Parks D.H."/>
            <person name="Jiang X."/>
            <person name="Yin X."/>
            <person name="Woodcroft B.J."/>
            <person name="Tyson G.W."/>
            <person name="Hugenholtz P."/>
            <person name="Polz M.F."/>
            <person name="Zhang T."/>
        </authorList>
    </citation>
    <scope>NUCLEOTIDE SEQUENCE</scope>
    <source>
        <strain evidence="8">HKST-UBA02</strain>
    </source>
</reference>
<dbReference type="GO" id="GO:0005886">
    <property type="term" value="C:plasma membrane"/>
    <property type="evidence" value="ECO:0007669"/>
    <property type="project" value="UniProtKB-SubCell"/>
</dbReference>
<evidence type="ECO:0000256" key="6">
    <source>
        <dbReference type="ARBA" id="ARBA00023136"/>
    </source>
</evidence>
<evidence type="ECO:0000256" key="3">
    <source>
        <dbReference type="ARBA" id="ARBA00022475"/>
    </source>
</evidence>
<keyword evidence="4 7" id="KW-0812">Transmembrane</keyword>
<sequence>MDLLISILVWIVFGALAGWIASKIMKTDAQQGTTTDIIYGIVGAIVGGFIMQLLGFGGVSGANIIYSLIVAVLGASLLIWLSKQFAK</sequence>